<proteinExistence type="predicted"/>
<dbReference type="Proteomes" id="UP000288623">
    <property type="component" value="Unassembled WGS sequence"/>
</dbReference>
<protein>
    <submittedName>
        <fullName evidence="1">Uncharacterized protein</fullName>
    </submittedName>
</protein>
<gene>
    <name evidence="1" type="ORF">QI30_07805</name>
</gene>
<accession>A0A433RUN7</accession>
<comment type="caution">
    <text evidence="1">The sequence shown here is derived from an EMBL/GenBank/DDBJ whole genome shotgun (WGS) entry which is preliminary data.</text>
</comment>
<dbReference type="AlphaFoldDB" id="A0A433RUN7"/>
<dbReference type="EMBL" id="JTFC01000029">
    <property type="protein sequence ID" value="RUS56969.1"/>
    <property type="molecule type" value="Genomic_DNA"/>
</dbReference>
<sequence length="296" mass="34672">MKEQKPMQIKPTPTVITAWIANYVPEKDVFFLTEEQYKKLTNTFAILAMPIDEFFNHSTYNQIHYTNSYEYWNIKRAQYVIIAESGWIEQLSNAERTKILMAQLQCERGMTVPLSFIQNRQDVPADYIHDGHVILQRAMWEKMSSSTKVQLLETMVYEWWDKGECKELPVNAPIFLREFANTFGTKQGSNCLAAVLYAVTEGKCSWIIDEWIHQNTFLEKLKQCHYQNIETKTLVKGDVAVWQDTDGVIQHAAYCIGENLFFNKHGQTIFNPWKILSKSQLDKEWSQLNMLTYRVI</sequence>
<evidence type="ECO:0000313" key="2">
    <source>
        <dbReference type="Proteomes" id="UP000288623"/>
    </source>
</evidence>
<name>A0A433RUN7_9BACL</name>
<organism evidence="1 2">
    <name type="scientific">Candidatus Kurthia intestinigallinarum</name>
    <dbReference type="NCBI Taxonomy" id="1562256"/>
    <lineage>
        <taxon>Bacteria</taxon>
        <taxon>Bacillati</taxon>
        <taxon>Bacillota</taxon>
        <taxon>Bacilli</taxon>
        <taxon>Bacillales</taxon>
        <taxon>Caryophanaceae</taxon>
        <taxon>Kurthia</taxon>
    </lineage>
</organism>
<reference evidence="1 2" key="1">
    <citation type="submission" date="2014-11" db="EMBL/GenBank/DDBJ databases">
        <title>Genome sequence and analysis of novel Kurthia sp.</title>
        <authorList>
            <person name="Lawson J.N."/>
            <person name="Gonzalez J.E."/>
            <person name="Rinauldi L."/>
            <person name="Xuan Z."/>
            <person name="Firman A."/>
            <person name="Shaddox L."/>
            <person name="Trudeau A."/>
            <person name="Shah S."/>
            <person name="Reiman D."/>
        </authorList>
    </citation>
    <scope>NUCLEOTIDE SEQUENCE [LARGE SCALE GENOMIC DNA]</scope>
    <source>
        <strain evidence="1 2">3B1D</strain>
    </source>
</reference>
<evidence type="ECO:0000313" key="1">
    <source>
        <dbReference type="EMBL" id="RUS56969.1"/>
    </source>
</evidence>
<keyword evidence="2" id="KW-1185">Reference proteome</keyword>